<reference evidence="7" key="1">
    <citation type="submission" date="2021-01" db="EMBL/GenBank/DDBJ databases">
        <title>Caligus Genome Assembly.</title>
        <authorList>
            <person name="Gallardo-Escarate C."/>
        </authorList>
    </citation>
    <scope>NUCLEOTIDE SEQUENCE [LARGE SCALE GENOMIC DNA]</scope>
</reference>
<comment type="similarity">
    <text evidence="1 4">Belongs to the BCKDHA family.</text>
</comment>
<dbReference type="GO" id="GO:0003863">
    <property type="term" value="F:branched-chain 2-oxo acid dehydrogenase activity"/>
    <property type="evidence" value="ECO:0007669"/>
    <property type="project" value="UniProtKB-EC"/>
</dbReference>
<gene>
    <name evidence="6" type="ORF">FKW44_012626</name>
</gene>
<proteinExistence type="inferred from homology"/>
<dbReference type="InterPro" id="IPR001017">
    <property type="entry name" value="DH_E1"/>
</dbReference>
<name>A0A7T8HJL6_CALRO</name>
<evidence type="ECO:0000313" key="7">
    <source>
        <dbReference type="Proteomes" id="UP000595437"/>
    </source>
</evidence>
<dbReference type="Pfam" id="PF00676">
    <property type="entry name" value="E1_dh"/>
    <property type="match status" value="1"/>
</dbReference>
<sequence length="217" mass="24070">MSSLRAALRNACLLGGIDFPLLLQLEARENCSSQYGILFDYRLSMKTQEIDQKLSEQKNASDAYDGIPIYRVTDRQGQVISPGGDPGLSSEELIRMYKSMTLLNTMDKILYDFYMTNYGEEATHVGSAAALDPWTWSTRGQTLENIMNQCYSNQLDLGKGKQMPVHYGSKDLNFMPQAAGTAYAFKRAQNGLAVICYFGEGAASEGDAHAAFTLQQR</sequence>
<dbReference type="EMBL" id="CP045897">
    <property type="protein sequence ID" value="QQP51304.1"/>
    <property type="molecule type" value="Genomic_DNA"/>
</dbReference>
<protein>
    <recommendedName>
        <fullName evidence="4">2-oxoisovalerate dehydrogenase subunit alpha</fullName>
        <ecNumber evidence="4">1.2.4.4</ecNumber>
    </recommendedName>
    <alternativeName>
        <fullName evidence="4">Branched-chain alpha-keto acid dehydrogenase E1 component alpha chain</fullName>
    </alternativeName>
</protein>
<evidence type="ECO:0000259" key="5">
    <source>
        <dbReference type="Pfam" id="PF00676"/>
    </source>
</evidence>
<dbReference type="Gene3D" id="3.40.50.970">
    <property type="match status" value="1"/>
</dbReference>
<dbReference type="GO" id="GO:0009083">
    <property type="term" value="P:branched-chain amino acid catabolic process"/>
    <property type="evidence" value="ECO:0007669"/>
    <property type="project" value="TreeGrafter"/>
</dbReference>
<comment type="cofactor">
    <cofactor evidence="4">
        <name>thiamine diphosphate</name>
        <dbReference type="ChEBI" id="CHEBI:58937"/>
    </cofactor>
</comment>
<dbReference type="EC" id="1.2.4.4" evidence="4"/>
<evidence type="ECO:0000313" key="6">
    <source>
        <dbReference type="EMBL" id="QQP51304.1"/>
    </source>
</evidence>
<dbReference type="PANTHER" id="PTHR43380">
    <property type="entry name" value="2-OXOISOVALERATE DEHYDROGENASE SUBUNIT ALPHA, MITOCHONDRIAL"/>
    <property type="match status" value="1"/>
</dbReference>
<dbReference type="OrthoDB" id="3845at2759"/>
<evidence type="ECO:0000256" key="4">
    <source>
        <dbReference type="RuleBase" id="RU365014"/>
    </source>
</evidence>
<comment type="catalytic activity">
    <reaction evidence="4">
        <text>N(6)-[(R)-lipoyl]-L-lysyl-[protein] + 3-methyl-2-oxobutanoate + H(+) = N(6)-[(R)-S(8)-2-methylpropanoyldihydrolipoyl]-L-lysyl-[protein] + CO2</text>
        <dbReference type="Rhea" id="RHEA:13457"/>
        <dbReference type="Rhea" id="RHEA-COMP:10474"/>
        <dbReference type="Rhea" id="RHEA-COMP:10497"/>
        <dbReference type="ChEBI" id="CHEBI:11851"/>
        <dbReference type="ChEBI" id="CHEBI:15378"/>
        <dbReference type="ChEBI" id="CHEBI:16526"/>
        <dbReference type="ChEBI" id="CHEBI:83099"/>
        <dbReference type="ChEBI" id="CHEBI:83142"/>
        <dbReference type="EC" id="1.2.4.4"/>
    </reaction>
</comment>
<organism evidence="6 7">
    <name type="scientific">Caligus rogercresseyi</name>
    <name type="common">Sea louse</name>
    <dbReference type="NCBI Taxonomy" id="217165"/>
    <lineage>
        <taxon>Eukaryota</taxon>
        <taxon>Metazoa</taxon>
        <taxon>Ecdysozoa</taxon>
        <taxon>Arthropoda</taxon>
        <taxon>Crustacea</taxon>
        <taxon>Multicrustacea</taxon>
        <taxon>Hexanauplia</taxon>
        <taxon>Copepoda</taxon>
        <taxon>Siphonostomatoida</taxon>
        <taxon>Caligidae</taxon>
        <taxon>Caligus</taxon>
    </lineage>
</organism>
<dbReference type="Proteomes" id="UP000595437">
    <property type="component" value="Chromosome 8"/>
</dbReference>
<feature type="domain" description="Dehydrogenase E1 component" evidence="5">
    <location>
        <begin position="108"/>
        <end position="214"/>
    </location>
</feature>
<evidence type="ECO:0000256" key="3">
    <source>
        <dbReference type="ARBA" id="ARBA00023002"/>
    </source>
</evidence>
<evidence type="ECO:0000256" key="1">
    <source>
        <dbReference type="ARBA" id="ARBA00008646"/>
    </source>
</evidence>
<dbReference type="AlphaFoldDB" id="A0A7T8HJL6"/>
<dbReference type="InterPro" id="IPR050771">
    <property type="entry name" value="Alpha-ketoacid_DH_E1_comp"/>
</dbReference>
<dbReference type="PANTHER" id="PTHR43380:SF1">
    <property type="entry name" value="2-OXOISOVALERATE DEHYDROGENASE SUBUNIT ALPHA, MITOCHONDRIAL"/>
    <property type="match status" value="1"/>
</dbReference>
<keyword evidence="7" id="KW-1185">Reference proteome</keyword>
<evidence type="ECO:0000256" key="2">
    <source>
        <dbReference type="ARBA" id="ARBA00022946"/>
    </source>
</evidence>
<keyword evidence="3 4" id="KW-0560">Oxidoreductase</keyword>
<comment type="function">
    <text evidence="4">The branched-chain alpha-keto dehydrogenase complex catalyzes the overall conversion of alpha-keto acids to acyl-CoA and CO(2). It contains multiple copies of three enzymatic components: branched-chain alpha-keto acid decarboxylase (E1), lipoamide acyltransferase (E2) and lipoamide dehydrogenase (E3).</text>
</comment>
<keyword evidence="4" id="KW-0786">Thiamine pyrophosphate</keyword>
<keyword evidence="2" id="KW-0809">Transit peptide</keyword>
<dbReference type="InterPro" id="IPR029061">
    <property type="entry name" value="THDP-binding"/>
</dbReference>
<accession>A0A7T8HJL6</accession>
<dbReference type="SUPFAM" id="SSF52518">
    <property type="entry name" value="Thiamin diphosphate-binding fold (THDP-binding)"/>
    <property type="match status" value="1"/>
</dbReference>